<accession>A0A0W0WWC1</accession>
<dbReference type="PATRIC" id="fig|45070.6.peg.1663"/>
<dbReference type="OrthoDB" id="5647240at2"/>
<evidence type="ECO:0000313" key="2">
    <source>
        <dbReference type="EMBL" id="KTD36604.1"/>
    </source>
</evidence>
<reference evidence="2 3" key="1">
    <citation type="submission" date="2015-11" db="EMBL/GenBank/DDBJ databases">
        <title>Genomic analysis of 38 Legionella species identifies large and diverse effector repertoires.</title>
        <authorList>
            <person name="Burstein D."/>
            <person name="Amaro F."/>
            <person name="Zusman T."/>
            <person name="Lifshitz Z."/>
            <person name="Cohen O."/>
            <person name="Gilbert J.A."/>
            <person name="Pupko T."/>
            <person name="Shuman H.A."/>
            <person name="Segal G."/>
        </authorList>
    </citation>
    <scope>NUCLEOTIDE SEQUENCE [LARGE SCALE GENOMIC DNA]</scope>
    <source>
        <strain evidence="2 3">ATCC 49506</strain>
    </source>
</reference>
<keyword evidence="3" id="KW-1185">Reference proteome</keyword>
<evidence type="ECO:0000256" key="1">
    <source>
        <dbReference type="SAM" id="MobiDB-lite"/>
    </source>
</evidence>
<organism evidence="2 3">
    <name type="scientific">Legionella nautarum</name>
    <dbReference type="NCBI Taxonomy" id="45070"/>
    <lineage>
        <taxon>Bacteria</taxon>
        <taxon>Pseudomonadati</taxon>
        <taxon>Pseudomonadota</taxon>
        <taxon>Gammaproteobacteria</taxon>
        <taxon>Legionellales</taxon>
        <taxon>Legionellaceae</taxon>
        <taxon>Legionella</taxon>
    </lineage>
</organism>
<feature type="region of interest" description="Disordered" evidence="1">
    <location>
        <begin position="499"/>
        <end position="525"/>
    </location>
</feature>
<dbReference type="EMBL" id="LNYO01000013">
    <property type="protein sequence ID" value="KTD36604.1"/>
    <property type="molecule type" value="Genomic_DNA"/>
</dbReference>
<comment type="caution">
    <text evidence="2">The sequence shown here is derived from an EMBL/GenBank/DDBJ whole genome shotgun (WGS) entry which is preliminary data.</text>
</comment>
<proteinExistence type="predicted"/>
<dbReference type="AlphaFoldDB" id="A0A0W0WWC1"/>
<protein>
    <submittedName>
        <fullName evidence="2">Uncharacterized protein</fullName>
    </submittedName>
</protein>
<dbReference type="RefSeq" id="WP_058504584.1">
    <property type="nucleotide sequence ID" value="NZ_CAAAIF010000009.1"/>
</dbReference>
<sequence>MGFSDAWNKIRGWSSRAWEEATLVNIGNFTYKTAGYILSMPRATLSAGRSILSDPDTFIFAKHMGEAGLHIFIPMIFSYLNDEMQRYGRTYLEENEEPEGLSIYTFITTSLVLLNTTLWILNKREQAQEIIQAGILTLESSNVVLPRLPAVKICQDCTRLQFLEGSFRDFIAYWTIKLILIEGVRYVPWIGEGLALIFTVCHNGSYIATLIWSPLCGRHLDHNLNEHPEFILAQGLTHAGASLLVVGAIEWGTGIPRQYYETPIQQLALVGQVLIGAHGEMPALVKHSDRLPKEPVRAYEMVVKSGIDFTIDNSKAAFIFTMRKSKEVLLPKVLPLVRPLFNRLPKTPRVPWDKVGHVAVLIGRHKVTGVVKFLILPPILRGPEEFVNDSFVSPHWRGLRDKVIKAMLDIEWVSANYAFRLISTAPGTTGEAVEVVMGTPKIVTETVLYILRNRTFIAKVAAQRRILEGIHSGPPPETQPDPDAPLLRGQTETAKIIPHPQITEKVDGQSQQTGQSPIKLRIPTEDAMERKLRKQSSEEQLENRLDSQLIRRRPSNDAQLEKRIELRGENSAAFFKSKPKPKPYIIYDAQSGLEDEFLVVNNDSGVEDELGEGFELVDDDTGQTKARAFV</sequence>
<gene>
    <name evidence="2" type="ORF">Lnau_1588</name>
</gene>
<name>A0A0W0WWC1_9GAMM</name>
<dbReference type="Proteomes" id="UP000054725">
    <property type="component" value="Unassembled WGS sequence"/>
</dbReference>
<evidence type="ECO:0000313" key="3">
    <source>
        <dbReference type="Proteomes" id="UP000054725"/>
    </source>
</evidence>